<evidence type="ECO:0000313" key="5">
    <source>
        <dbReference type="Proteomes" id="UP000183649"/>
    </source>
</evidence>
<keyword evidence="2 3" id="KW-0732">Signal</keyword>
<gene>
    <name evidence="4" type="ORF">Ga0061069_1057</name>
</gene>
<dbReference type="CDD" id="cd06911">
    <property type="entry name" value="VirB9_CagX_TrbG"/>
    <property type="match status" value="1"/>
</dbReference>
<feature type="chain" id="PRO_5005504738" evidence="3">
    <location>
        <begin position="22"/>
        <end position="329"/>
    </location>
</feature>
<dbReference type="AlphaFoldDB" id="A0A0K6I1B2"/>
<dbReference type="OrthoDB" id="5357875at2"/>
<dbReference type="Proteomes" id="UP000183649">
    <property type="component" value="Unassembled WGS sequence"/>
</dbReference>
<accession>A0A0K6I1B2</accession>
<dbReference type="InterPro" id="IPR010258">
    <property type="entry name" value="Conjugal_tfr_TrbG/VirB9/CagX"/>
</dbReference>
<protein>
    <submittedName>
        <fullName evidence="4">Type IV secretory pathway, VirB9 components</fullName>
    </submittedName>
</protein>
<reference evidence="5" key="1">
    <citation type="submission" date="2015-08" db="EMBL/GenBank/DDBJ databases">
        <authorList>
            <person name="Varghese N."/>
        </authorList>
    </citation>
    <scope>NUCLEOTIDE SEQUENCE [LARGE SCALE GENOMIC DNA]</scope>
    <source>
        <strain evidence="5">DSM 18181</strain>
    </source>
</reference>
<comment type="similarity">
    <text evidence="1">Belongs to the TrbG/VirB9 family.</text>
</comment>
<evidence type="ECO:0000256" key="2">
    <source>
        <dbReference type="ARBA" id="ARBA00022729"/>
    </source>
</evidence>
<feature type="signal peptide" evidence="3">
    <location>
        <begin position="1"/>
        <end position="21"/>
    </location>
</feature>
<sequence>MIPSKTLLTLTLIAAAASAQAGMPSAAASQPKLDIKTAASMPLQTSHQIYDLKAPIPLSWRATTAAAQTWLDTGNAPSMVGTNGMVMYAYGQSQPTITCAPLHICVINLLPGEHITNLSIGDSVRWLVQPTDAGKTPVVVVKPTAAGLTTNLAVTTDAGRVYYMTLVSDKHSYVPQIGFYDPQQLVINMEQQAARQRAAEAAQTEAKKQEVVAPMGNIDPSTLDFNYTCKLDGGQSDLENDDLLPVRVFSGGGHTYLQMSGKMRYTDAPAVFNVTDDTTELLNSRLVHGYFVIDSLPQKFKLAVGVGKGARSVTCEHAQASTGPSWWTR</sequence>
<organism evidence="4 5">
    <name type="scientific">Thiomonas bhubaneswarensis</name>
    <dbReference type="NCBI Taxonomy" id="339866"/>
    <lineage>
        <taxon>Bacteria</taxon>
        <taxon>Pseudomonadati</taxon>
        <taxon>Pseudomonadota</taxon>
        <taxon>Betaproteobacteria</taxon>
        <taxon>Burkholderiales</taxon>
        <taxon>Thiomonas</taxon>
    </lineage>
</organism>
<dbReference type="InterPro" id="IPR033645">
    <property type="entry name" value="VirB9/CagX/TrbG_C"/>
</dbReference>
<dbReference type="STRING" id="339866.GCA_001418255_01513"/>
<name>A0A0K6I1B2_9BURK</name>
<proteinExistence type="inferred from homology"/>
<dbReference type="EMBL" id="CYHF01000005">
    <property type="protein sequence ID" value="CUA96871.1"/>
    <property type="molecule type" value="Genomic_DNA"/>
</dbReference>
<evidence type="ECO:0000256" key="1">
    <source>
        <dbReference type="ARBA" id="ARBA00006135"/>
    </source>
</evidence>
<dbReference type="RefSeq" id="WP_055450427.1">
    <property type="nucleotide sequence ID" value="NZ_CYHF01000005.1"/>
</dbReference>
<keyword evidence="5" id="KW-1185">Reference proteome</keyword>
<dbReference type="Pfam" id="PF03524">
    <property type="entry name" value="CagX"/>
    <property type="match status" value="1"/>
</dbReference>
<dbReference type="Gene3D" id="2.60.40.2500">
    <property type="match status" value="1"/>
</dbReference>
<dbReference type="InterPro" id="IPR038161">
    <property type="entry name" value="VirB9/CagX/TrbG_C_sf"/>
</dbReference>
<evidence type="ECO:0000313" key="4">
    <source>
        <dbReference type="EMBL" id="CUA96871.1"/>
    </source>
</evidence>
<evidence type="ECO:0000256" key="3">
    <source>
        <dbReference type="SAM" id="SignalP"/>
    </source>
</evidence>